<keyword evidence="2" id="KW-1185">Reference proteome</keyword>
<dbReference type="SFLD" id="SFLDG01131">
    <property type="entry name" value="C1.5.2:_MDP_Like"/>
    <property type="match status" value="1"/>
</dbReference>
<dbReference type="GO" id="GO:0003993">
    <property type="term" value="F:acid phosphatase activity"/>
    <property type="evidence" value="ECO:0007669"/>
    <property type="project" value="TreeGrafter"/>
</dbReference>
<dbReference type="AlphaFoldDB" id="A0A6P7GRT1"/>
<organism evidence="3">
    <name type="scientific">Diabrotica virgifera virgifera</name>
    <name type="common">western corn rootworm</name>
    <dbReference type="NCBI Taxonomy" id="50390"/>
    <lineage>
        <taxon>Eukaryota</taxon>
        <taxon>Metazoa</taxon>
        <taxon>Ecdysozoa</taxon>
        <taxon>Arthropoda</taxon>
        <taxon>Hexapoda</taxon>
        <taxon>Insecta</taxon>
        <taxon>Pterygota</taxon>
        <taxon>Neoptera</taxon>
        <taxon>Endopterygota</taxon>
        <taxon>Coleoptera</taxon>
        <taxon>Polyphaga</taxon>
        <taxon>Cucujiformia</taxon>
        <taxon>Chrysomeloidea</taxon>
        <taxon>Chrysomelidae</taxon>
        <taxon>Galerucinae</taxon>
        <taxon>Diabroticina</taxon>
        <taxon>Diabroticites</taxon>
        <taxon>Diabrotica</taxon>
    </lineage>
</organism>
<dbReference type="RefSeq" id="XP_028148757.1">
    <property type="nucleotide sequence ID" value="XM_028292956.1"/>
</dbReference>
<dbReference type="SFLD" id="SFLDS00003">
    <property type="entry name" value="Haloacid_Dehalogenase"/>
    <property type="match status" value="1"/>
</dbReference>
<gene>
    <name evidence="3" type="primary">LOC114342171</name>
</gene>
<dbReference type="Pfam" id="PF12689">
    <property type="entry name" value="Acid_PPase"/>
    <property type="match status" value="1"/>
</dbReference>
<dbReference type="InterPro" id="IPR023214">
    <property type="entry name" value="HAD_sf"/>
</dbReference>
<evidence type="ECO:0000313" key="3">
    <source>
        <dbReference type="RefSeq" id="XP_028148757.1"/>
    </source>
</evidence>
<dbReference type="OrthoDB" id="2865258at2759"/>
<evidence type="ECO:0000313" key="1">
    <source>
        <dbReference type="EnsemblMetazoa" id="XP_050504636.1"/>
    </source>
</evidence>
<dbReference type="NCBIfam" id="TIGR01681">
    <property type="entry name" value="HAD-SF-IIIC"/>
    <property type="match status" value="1"/>
</dbReference>
<name>A0A6P7GRT1_DIAVI</name>
<evidence type="ECO:0000313" key="2">
    <source>
        <dbReference type="Proteomes" id="UP001652700"/>
    </source>
</evidence>
<protein>
    <submittedName>
        <fullName evidence="3">Magnesium-dependent phosphatase 1-like isoform X1</fullName>
    </submittedName>
</protein>
<dbReference type="PANTHER" id="PTHR17901">
    <property type="entry name" value="MAGNESIUM-DEPENDENT PHOSPHATASE 1 MDP1"/>
    <property type="match status" value="1"/>
</dbReference>
<dbReference type="Gene3D" id="3.40.50.1000">
    <property type="entry name" value="HAD superfamily/HAD-like"/>
    <property type="match status" value="1"/>
</dbReference>
<dbReference type="EnsemblMetazoa" id="XM_050648679.1">
    <property type="protein sequence ID" value="XP_050504636.1"/>
    <property type="gene ID" value="LOC126883307"/>
</dbReference>
<dbReference type="Proteomes" id="UP001652700">
    <property type="component" value="Unplaced"/>
</dbReference>
<sequence length="167" mass="19196">MASNNLKMLVFDLDRTLWQVRLDKEVTPPFKRNSNGVVVDSCNCKIDYYPEVPQILQKLYDEEYTLGVASRISETKGARQLLQLFGWNKYFSYLQIFPGKKTKHFNNIKKQSGIDFEEMLFFDDGLRNIQDVSALGVVSVFVENGVNKSVIEEGKQQFAAGIKTKHF</sequence>
<dbReference type="InParanoid" id="A0A6P7GRT1"/>
<accession>A0A6P7GRT1</accession>
<dbReference type="PANTHER" id="PTHR17901:SF14">
    <property type="entry name" value="MAGNESIUM-DEPENDENT PHOSPHATASE 1"/>
    <property type="match status" value="1"/>
</dbReference>
<reference evidence="3" key="1">
    <citation type="submission" date="2025-04" db="UniProtKB">
        <authorList>
            <consortium name="RefSeq"/>
        </authorList>
    </citation>
    <scope>IDENTIFICATION</scope>
    <source>
        <tissue evidence="3">Whole insect</tissue>
    </source>
</reference>
<dbReference type="SUPFAM" id="SSF56784">
    <property type="entry name" value="HAD-like"/>
    <property type="match status" value="1"/>
</dbReference>
<dbReference type="InterPro" id="IPR010036">
    <property type="entry name" value="MDP_1_eu_arc"/>
</dbReference>
<dbReference type="NCBIfam" id="TIGR01685">
    <property type="entry name" value="MDP-1"/>
    <property type="match status" value="1"/>
</dbReference>
<dbReference type="InterPro" id="IPR010033">
    <property type="entry name" value="HAD_SF_ppase_IIIC"/>
</dbReference>
<dbReference type="InterPro" id="IPR036412">
    <property type="entry name" value="HAD-like_sf"/>
</dbReference>
<reference evidence="1" key="2">
    <citation type="submission" date="2025-05" db="UniProtKB">
        <authorList>
            <consortium name="EnsemblMetazoa"/>
        </authorList>
    </citation>
    <scope>IDENTIFICATION</scope>
</reference>
<dbReference type="SFLD" id="SFLDG01129">
    <property type="entry name" value="C1.5:_HAD__Beta-PGM__Phosphata"/>
    <property type="match status" value="1"/>
</dbReference>
<proteinExistence type="predicted"/>